<accession>A0A0F5PJX7</accession>
<reference evidence="2" key="3">
    <citation type="submission" date="2015-02" db="EMBL/GenBank/DDBJ databases">
        <title>Genome analysis of three genomes within the thermophilic hydrogenogenic bacterial species Caldanaerobacter subterraneus.</title>
        <authorList>
            <person name="Sant'Anna F.H."/>
            <person name="Lebedinsky A."/>
            <person name="Sokolova T."/>
            <person name="Robb F.T."/>
            <person name="Gonzalez J.M."/>
        </authorList>
    </citation>
    <scope>NUCLEOTIDE SEQUENCE [LARGE SCALE GENOMIC DNA]</scope>
    <source>
        <strain evidence="2">DSM 12653</strain>
    </source>
</reference>
<organism evidence="1 2">
    <name type="scientific">Caldanaerobacter subterraneus subsp. pacificus DSM 12653</name>
    <dbReference type="NCBI Taxonomy" id="391606"/>
    <lineage>
        <taxon>Bacteria</taxon>
        <taxon>Bacillati</taxon>
        <taxon>Bacillota</taxon>
        <taxon>Clostridia</taxon>
        <taxon>Thermoanaerobacterales</taxon>
        <taxon>Thermoanaerobacteraceae</taxon>
        <taxon>Caldanaerobacter</taxon>
    </lineage>
</organism>
<name>A0A0F5PJX7_9THEO</name>
<reference evidence="1 2" key="2">
    <citation type="journal article" date="2015" name="BMC Genomics">
        <title>Analysis of three genomes within the thermophilic bacterial species Caldanaerobacter subterraneus with a focus on carbon monoxide dehydrogenase evolution and hydrolase diversity.</title>
        <authorList>
            <person name="Sant'Anna F.H."/>
            <person name="Lebedinsky A.V."/>
            <person name="Sokolova T.G."/>
            <person name="Robb F.T."/>
            <person name="Gonzalez J.M."/>
        </authorList>
    </citation>
    <scope>NUCLEOTIDE SEQUENCE [LARGE SCALE GENOMIC DNA]</scope>
    <source>
        <strain evidence="1 2">DSM 12653</strain>
    </source>
</reference>
<gene>
    <name evidence="1" type="ORF">CDSM653_02310</name>
</gene>
<proteinExistence type="predicted"/>
<evidence type="ECO:0000313" key="1">
    <source>
        <dbReference type="EMBL" id="KKC28696.1"/>
    </source>
</evidence>
<evidence type="ECO:0000313" key="2">
    <source>
        <dbReference type="Proteomes" id="UP000010146"/>
    </source>
</evidence>
<reference evidence="1 2" key="1">
    <citation type="submission" date="2008-07" db="EMBL/GenBank/DDBJ databases">
        <authorList>
            <person name="Gonzalez J."/>
            <person name="Sokolova T."/>
            <person name="Ferriera S."/>
            <person name="Johnson J."/>
            <person name="Kravitz S."/>
            <person name="Beeson K."/>
            <person name="Sutton G."/>
            <person name="Rogers Y.-H."/>
            <person name="Friedman R."/>
            <person name="Frazier M."/>
            <person name="Venter J.C."/>
        </authorList>
    </citation>
    <scope>NUCLEOTIDE SEQUENCE [LARGE SCALE GENOMIC DNA]</scope>
    <source>
        <strain evidence="1 2">DSM 12653</strain>
    </source>
</reference>
<dbReference type="Proteomes" id="UP000010146">
    <property type="component" value="Unassembled WGS sequence"/>
</dbReference>
<dbReference type="AlphaFoldDB" id="A0A0F5PJX7"/>
<comment type="caution">
    <text evidence="1">The sequence shown here is derived from an EMBL/GenBank/DDBJ whole genome shotgun (WGS) entry which is preliminary data.</text>
</comment>
<dbReference type="EMBL" id="ABXP02000118">
    <property type="protein sequence ID" value="KKC28696.1"/>
    <property type="molecule type" value="Genomic_DNA"/>
</dbReference>
<protein>
    <submittedName>
        <fullName evidence="1">Uncharacterized protein</fullName>
    </submittedName>
</protein>
<sequence>MWQKDILDEYEKAKGTTSNKEEKGARLLCISMLNFAALIDKIV</sequence>